<name>A0ABN9Q9S8_9DINO</name>
<evidence type="ECO:0000259" key="1">
    <source>
        <dbReference type="PROSITE" id="PS50280"/>
    </source>
</evidence>
<accession>A0ABN9Q9S8</accession>
<dbReference type="EMBL" id="CAUYUJ010002780">
    <property type="protein sequence ID" value="CAK0802347.1"/>
    <property type="molecule type" value="Genomic_DNA"/>
</dbReference>
<reference evidence="2" key="1">
    <citation type="submission" date="2023-10" db="EMBL/GenBank/DDBJ databases">
        <authorList>
            <person name="Chen Y."/>
            <person name="Shah S."/>
            <person name="Dougan E. K."/>
            <person name="Thang M."/>
            <person name="Chan C."/>
        </authorList>
    </citation>
    <scope>NUCLEOTIDE SEQUENCE [LARGE SCALE GENOMIC DNA]</scope>
</reference>
<dbReference type="PROSITE" id="PS50280">
    <property type="entry name" value="SET"/>
    <property type="match status" value="1"/>
</dbReference>
<feature type="non-terminal residue" evidence="2">
    <location>
        <position position="145"/>
    </location>
</feature>
<dbReference type="InterPro" id="IPR001214">
    <property type="entry name" value="SET_dom"/>
</dbReference>
<organism evidence="2 3">
    <name type="scientific">Prorocentrum cordatum</name>
    <dbReference type="NCBI Taxonomy" id="2364126"/>
    <lineage>
        <taxon>Eukaryota</taxon>
        <taxon>Sar</taxon>
        <taxon>Alveolata</taxon>
        <taxon>Dinophyceae</taxon>
        <taxon>Prorocentrales</taxon>
        <taxon>Prorocentraceae</taxon>
        <taxon>Prorocentrum</taxon>
    </lineage>
</organism>
<dbReference type="SUPFAM" id="SSF82199">
    <property type="entry name" value="SET domain"/>
    <property type="match status" value="1"/>
</dbReference>
<protein>
    <recommendedName>
        <fullName evidence="1">SET domain-containing protein</fullName>
    </recommendedName>
</protein>
<dbReference type="InterPro" id="IPR050869">
    <property type="entry name" value="H3K4_H4K5_MeTrfase"/>
</dbReference>
<evidence type="ECO:0000313" key="2">
    <source>
        <dbReference type="EMBL" id="CAK0802347.1"/>
    </source>
</evidence>
<dbReference type="PANTHER" id="PTHR12197:SF251">
    <property type="entry name" value="EG:BACR7C10.4 PROTEIN"/>
    <property type="match status" value="1"/>
</dbReference>
<evidence type="ECO:0000313" key="3">
    <source>
        <dbReference type="Proteomes" id="UP001189429"/>
    </source>
</evidence>
<gene>
    <name evidence="2" type="ORF">PCOR1329_LOCUS9896</name>
</gene>
<comment type="caution">
    <text evidence="2">The sequence shown here is derived from an EMBL/GenBank/DDBJ whole genome shotgun (WGS) entry which is preliminary data.</text>
</comment>
<sequence length="145" mass="14873">MSARGPGTGAAVVLAGPPPPVALANHSCDPNAEVVFACDAGGARATLRALRPIAPGEEVVHSYIRRGGAAEEAPGGLRLRLPLRALCGRRPAEVTRGGLRPRLPLRALCGRRPADVTQRGGAAAARPARAGLARPWAGRRSCEVG</sequence>
<dbReference type="InterPro" id="IPR046341">
    <property type="entry name" value="SET_dom_sf"/>
</dbReference>
<dbReference type="PANTHER" id="PTHR12197">
    <property type="entry name" value="HISTONE-LYSINE N-METHYLTRANSFERASE SMYD"/>
    <property type="match status" value="1"/>
</dbReference>
<dbReference type="Proteomes" id="UP001189429">
    <property type="component" value="Unassembled WGS sequence"/>
</dbReference>
<dbReference type="Gene3D" id="2.170.270.10">
    <property type="entry name" value="SET domain"/>
    <property type="match status" value="1"/>
</dbReference>
<proteinExistence type="predicted"/>
<dbReference type="Pfam" id="PF00856">
    <property type="entry name" value="SET"/>
    <property type="match status" value="1"/>
</dbReference>
<feature type="domain" description="SET" evidence="1">
    <location>
        <begin position="1"/>
        <end position="64"/>
    </location>
</feature>
<keyword evidence="3" id="KW-1185">Reference proteome</keyword>